<dbReference type="Proteomes" id="UP001060085">
    <property type="component" value="Linkage Group LG05"/>
</dbReference>
<name>A0ACC0ALU4_CATRO</name>
<protein>
    <submittedName>
        <fullName evidence="1">Uncharacterized protein</fullName>
    </submittedName>
</protein>
<proteinExistence type="predicted"/>
<accession>A0ACC0ALU4</accession>
<evidence type="ECO:0000313" key="2">
    <source>
        <dbReference type="Proteomes" id="UP001060085"/>
    </source>
</evidence>
<sequence>MVSCFIEKESVKLQISQNVLAKLTELVKDEEVVTRFVLYFGLETTNHAETEHSVLKLWLSTCHGDSDTMFLNIKSSLEISKLKEKFKAKSNAILKNISNHISHWTLKKIWLEIKRTREIVDDAQNKCNHYLRKLHRLPCVCELFGRYEHFLPLQLEDVSVFWRTLEIGVDAPSAHARDIDFEIRDLASMLDQISTGPISKVMECCRLIKKIFCPVSLEDPSASLTSLY</sequence>
<dbReference type="EMBL" id="CM044705">
    <property type="protein sequence ID" value="KAI5661566.1"/>
    <property type="molecule type" value="Genomic_DNA"/>
</dbReference>
<organism evidence="1 2">
    <name type="scientific">Catharanthus roseus</name>
    <name type="common">Madagascar periwinkle</name>
    <name type="synonym">Vinca rosea</name>
    <dbReference type="NCBI Taxonomy" id="4058"/>
    <lineage>
        <taxon>Eukaryota</taxon>
        <taxon>Viridiplantae</taxon>
        <taxon>Streptophyta</taxon>
        <taxon>Embryophyta</taxon>
        <taxon>Tracheophyta</taxon>
        <taxon>Spermatophyta</taxon>
        <taxon>Magnoliopsida</taxon>
        <taxon>eudicotyledons</taxon>
        <taxon>Gunneridae</taxon>
        <taxon>Pentapetalae</taxon>
        <taxon>asterids</taxon>
        <taxon>lamiids</taxon>
        <taxon>Gentianales</taxon>
        <taxon>Apocynaceae</taxon>
        <taxon>Rauvolfioideae</taxon>
        <taxon>Vinceae</taxon>
        <taxon>Catharanthinae</taxon>
        <taxon>Catharanthus</taxon>
    </lineage>
</organism>
<comment type="caution">
    <text evidence="1">The sequence shown here is derived from an EMBL/GenBank/DDBJ whole genome shotgun (WGS) entry which is preliminary data.</text>
</comment>
<gene>
    <name evidence="1" type="ORF">M9H77_20889</name>
</gene>
<keyword evidence="2" id="KW-1185">Reference proteome</keyword>
<evidence type="ECO:0000313" key="1">
    <source>
        <dbReference type="EMBL" id="KAI5661566.1"/>
    </source>
</evidence>
<reference evidence="2" key="1">
    <citation type="journal article" date="2023" name="Nat. Plants">
        <title>Single-cell RNA sequencing provides a high-resolution roadmap for understanding the multicellular compartmentation of specialized metabolism.</title>
        <authorList>
            <person name="Sun S."/>
            <person name="Shen X."/>
            <person name="Li Y."/>
            <person name="Li Y."/>
            <person name="Wang S."/>
            <person name="Li R."/>
            <person name="Zhang H."/>
            <person name="Shen G."/>
            <person name="Guo B."/>
            <person name="Wei J."/>
            <person name="Xu J."/>
            <person name="St-Pierre B."/>
            <person name="Chen S."/>
            <person name="Sun C."/>
        </authorList>
    </citation>
    <scope>NUCLEOTIDE SEQUENCE [LARGE SCALE GENOMIC DNA]</scope>
</reference>